<feature type="chain" id="PRO_5040162487" description="tripeptidyl-peptidase II" evidence="16">
    <location>
        <begin position="19"/>
        <end position="619"/>
    </location>
</feature>
<keyword evidence="13" id="KW-0865">Zymogen</keyword>
<evidence type="ECO:0000256" key="1">
    <source>
        <dbReference type="ARBA" id="ARBA00001910"/>
    </source>
</evidence>
<feature type="binding site" evidence="15">
    <location>
        <position position="577"/>
    </location>
    <ligand>
        <name>Ca(2+)</name>
        <dbReference type="ChEBI" id="CHEBI:29108"/>
    </ligand>
</feature>
<evidence type="ECO:0000259" key="17">
    <source>
        <dbReference type="PROSITE" id="PS51695"/>
    </source>
</evidence>
<evidence type="ECO:0000256" key="7">
    <source>
        <dbReference type="ARBA" id="ARBA00022723"/>
    </source>
</evidence>
<dbReference type="CDD" id="cd11377">
    <property type="entry name" value="Pro-peptidase_S53"/>
    <property type="match status" value="1"/>
</dbReference>
<keyword evidence="7 15" id="KW-0479">Metal-binding</keyword>
<dbReference type="OrthoDB" id="409122at2759"/>
<comment type="catalytic activity">
    <reaction evidence="1">
        <text>Release of an N-terminal tripeptide from a polypeptide.</text>
        <dbReference type="EC" id="3.4.14.10"/>
    </reaction>
</comment>
<evidence type="ECO:0000256" key="14">
    <source>
        <dbReference type="ARBA" id="ARBA00023180"/>
    </source>
</evidence>
<dbReference type="InterPro" id="IPR015366">
    <property type="entry name" value="S53_propep"/>
</dbReference>
<dbReference type="GO" id="GO:0006508">
    <property type="term" value="P:proteolysis"/>
    <property type="evidence" value="ECO:0007669"/>
    <property type="project" value="UniProtKB-KW"/>
</dbReference>
<dbReference type="PANTHER" id="PTHR14218">
    <property type="entry name" value="PROTEASE S8 TRIPEPTIDYL PEPTIDASE I CLN2"/>
    <property type="match status" value="1"/>
</dbReference>
<reference evidence="18" key="1">
    <citation type="submission" date="2019-07" db="EMBL/GenBank/DDBJ databases">
        <title>Hyphodiscus hymeniophilus genome sequencing and assembly.</title>
        <authorList>
            <person name="Kramer G."/>
            <person name="Nodwell J."/>
        </authorList>
    </citation>
    <scope>NUCLEOTIDE SEQUENCE</scope>
    <source>
        <strain evidence="18">ATCC 34498</strain>
    </source>
</reference>
<keyword evidence="11 15" id="KW-0106">Calcium</keyword>
<keyword evidence="8 16" id="KW-0732">Signal</keyword>
<dbReference type="FunFam" id="3.40.50.200:FF:000015">
    <property type="entry name" value="Tripeptidyl peptidase A"/>
    <property type="match status" value="1"/>
</dbReference>
<evidence type="ECO:0000256" key="4">
    <source>
        <dbReference type="ARBA" id="ARBA00012462"/>
    </source>
</evidence>
<dbReference type="AlphaFoldDB" id="A0A9P6SK34"/>
<keyword evidence="14" id="KW-0325">Glycoprotein</keyword>
<name>A0A9P6SK34_9HELO</name>
<evidence type="ECO:0000256" key="13">
    <source>
        <dbReference type="ARBA" id="ARBA00023145"/>
    </source>
</evidence>
<comment type="cofactor">
    <cofactor evidence="15">
        <name>Ca(2+)</name>
        <dbReference type="ChEBI" id="CHEBI:29108"/>
    </cofactor>
    <text evidence="15">Binds 1 Ca(2+) ion per subunit.</text>
</comment>
<keyword evidence="10 15" id="KW-0720">Serine protease</keyword>
<comment type="caution">
    <text evidence="18">The sequence shown here is derived from an EMBL/GenBank/DDBJ whole genome shotgun (WGS) entry which is preliminary data.</text>
</comment>
<organism evidence="18 19">
    <name type="scientific">Hyphodiscus hymeniophilus</name>
    <dbReference type="NCBI Taxonomy" id="353542"/>
    <lineage>
        <taxon>Eukaryota</taxon>
        <taxon>Fungi</taxon>
        <taxon>Dikarya</taxon>
        <taxon>Ascomycota</taxon>
        <taxon>Pezizomycotina</taxon>
        <taxon>Leotiomycetes</taxon>
        <taxon>Helotiales</taxon>
        <taxon>Hyphodiscaceae</taxon>
        <taxon>Hyphodiscus</taxon>
    </lineage>
</organism>
<evidence type="ECO:0000256" key="6">
    <source>
        <dbReference type="ARBA" id="ARBA00022670"/>
    </source>
</evidence>
<dbReference type="PANTHER" id="PTHR14218:SF39">
    <property type="entry name" value="PEPTIDASE S53 DOMAIN-CONTAINING PROTEIN"/>
    <property type="match status" value="1"/>
</dbReference>
<feature type="signal peptide" evidence="16">
    <location>
        <begin position="1"/>
        <end position="18"/>
    </location>
</feature>
<evidence type="ECO:0000256" key="12">
    <source>
        <dbReference type="ARBA" id="ARBA00023026"/>
    </source>
</evidence>
<dbReference type="InterPro" id="IPR000209">
    <property type="entry name" value="Peptidase_S8/S53_dom"/>
</dbReference>
<dbReference type="CDD" id="cd04056">
    <property type="entry name" value="Peptidases_S53"/>
    <property type="match status" value="1"/>
</dbReference>
<gene>
    <name evidence="18" type="ORF">D0Z07_8719</name>
</gene>
<dbReference type="InterPro" id="IPR030400">
    <property type="entry name" value="Sedolisin_dom"/>
</dbReference>
<dbReference type="GO" id="GO:0046872">
    <property type="term" value="F:metal ion binding"/>
    <property type="evidence" value="ECO:0007669"/>
    <property type="project" value="UniProtKB-UniRule"/>
</dbReference>
<evidence type="ECO:0000256" key="3">
    <source>
        <dbReference type="ARBA" id="ARBA00004239"/>
    </source>
</evidence>
<dbReference type="PROSITE" id="PS51695">
    <property type="entry name" value="SEDOLISIN"/>
    <property type="match status" value="1"/>
</dbReference>
<dbReference type="InterPro" id="IPR036852">
    <property type="entry name" value="Peptidase_S8/S53_dom_sf"/>
</dbReference>
<comment type="subcellular location">
    <subcellularLocation>
        <location evidence="3">Secreted</location>
        <location evidence="3">Extracellular space</location>
    </subcellularLocation>
</comment>
<dbReference type="Proteomes" id="UP000785200">
    <property type="component" value="Unassembled WGS sequence"/>
</dbReference>
<evidence type="ECO:0000313" key="19">
    <source>
        <dbReference type="Proteomes" id="UP000785200"/>
    </source>
</evidence>
<keyword evidence="9 15" id="KW-0378">Hydrolase</keyword>
<evidence type="ECO:0000256" key="16">
    <source>
        <dbReference type="SAM" id="SignalP"/>
    </source>
</evidence>
<dbReference type="EMBL" id="VNKQ01000018">
    <property type="protein sequence ID" value="KAG0645487.1"/>
    <property type="molecule type" value="Genomic_DNA"/>
</dbReference>
<sequence>MLGASILLAVAAVHAVFASPIESRTAYAVKETHRAPRKWTKMGRASGESILHLQIGVKQGQFDELERHLYEVSDPSHHRYGQHLTHEEVNELIKPTDDALDLIHEWLAANGIEYATYSPAMDWINIQINVMTAERLLDTEYFVFKHEGDGTELIRAPEWSLPKHLHEHVDAIQPTTSFMRAMKRSDLATPDPIPWPYPGLTNPKSPELKKVCNINGTTPDCFSTLYKTKGYVQKAAGKNKIGFNNFLGEIPIRPDTKQFLGRYKPNAIAGASEYKFVDIAGGPSQDTGLTPAQAESGISVEANLDVQTIIGMTFPMPVTAYSTNGTPPEIPDAAAGDPPGNEPYLVWLNYVLGQKSLPQVISTSYGDDEQTIPLDYAKRVCNGFAQLGARGISVVFGSGDGGAGDIAGNDASVCVSNDGKNTFKFIASFPPSCPFVTTVGATQGFEPETAASRPANSLGPDGNVHGFYASGSGFSEYFPRPSYQDRVVPAYVKSLKGEHKGLFNPEGRGYPDIAAQGLYFDIVWNSTFTIISGTSAACPLMASIIALTNDALLSEGKAPLGFLNPWLYSKGYEAFTDITSGVNGGCNTTGFPVQKGWDAVTGFGTPIFPEMVKLAGCKW</sequence>
<feature type="active site" description="Charge relay system" evidence="15">
    <location>
        <position position="305"/>
    </location>
</feature>
<dbReference type="GO" id="GO:0004252">
    <property type="term" value="F:serine-type endopeptidase activity"/>
    <property type="evidence" value="ECO:0007669"/>
    <property type="project" value="UniProtKB-UniRule"/>
</dbReference>
<evidence type="ECO:0000256" key="5">
    <source>
        <dbReference type="ARBA" id="ARBA00022525"/>
    </source>
</evidence>
<dbReference type="Pfam" id="PF09286">
    <property type="entry name" value="Pro-kuma_activ"/>
    <property type="match status" value="1"/>
</dbReference>
<evidence type="ECO:0000256" key="2">
    <source>
        <dbReference type="ARBA" id="ARBA00002451"/>
    </source>
</evidence>
<dbReference type="Pfam" id="PF00082">
    <property type="entry name" value="Peptidase_S8"/>
    <property type="match status" value="1"/>
</dbReference>
<dbReference type="Gene3D" id="3.40.50.200">
    <property type="entry name" value="Peptidase S8/S53 domain"/>
    <property type="match status" value="1"/>
</dbReference>
<protein>
    <recommendedName>
        <fullName evidence="4">tripeptidyl-peptidase II</fullName>
        <ecNumber evidence="4">3.4.14.10</ecNumber>
    </recommendedName>
</protein>
<keyword evidence="12" id="KW-0843">Virulence</keyword>
<feature type="binding site" evidence="15">
    <location>
        <position position="598"/>
    </location>
    <ligand>
        <name>Ca(2+)</name>
        <dbReference type="ChEBI" id="CHEBI:29108"/>
    </ligand>
</feature>
<evidence type="ECO:0000256" key="9">
    <source>
        <dbReference type="ARBA" id="ARBA00022801"/>
    </source>
</evidence>
<dbReference type="SUPFAM" id="SSF52743">
    <property type="entry name" value="Subtilisin-like"/>
    <property type="match status" value="1"/>
</dbReference>
<dbReference type="SUPFAM" id="SSF54897">
    <property type="entry name" value="Protease propeptides/inhibitors"/>
    <property type="match status" value="1"/>
</dbReference>
<feature type="domain" description="Peptidase S53" evidence="17">
    <location>
        <begin position="216"/>
        <end position="618"/>
    </location>
</feature>
<evidence type="ECO:0000256" key="8">
    <source>
        <dbReference type="ARBA" id="ARBA00022729"/>
    </source>
</evidence>
<dbReference type="GO" id="GO:0008240">
    <property type="term" value="F:tripeptidyl-peptidase activity"/>
    <property type="evidence" value="ECO:0007669"/>
    <property type="project" value="UniProtKB-EC"/>
</dbReference>
<comment type="function">
    <text evidence="2">Secreted tripeptidyl-peptidase which degrades proteins at acidic pHs and is involved in virulence.</text>
</comment>
<keyword evidence="5" id="KW-0964">Secreted</keyword>
<dbReference type="InterPro" id="IPR050819">
    <property type="entry name" value="Tripeptidyl-peptidase_I"/>
</dbReference>
<dbReference type="GO" id="GO:0005576">
    <property type="term" value="C:extracellular region"/>
    <property type="evidence" value="ECO:0007669"/>
    <property type="project" value="UniProtKB-SubCell"/>
</dbReference>
<feature type="active site" description="Charge relay system" evidence="15">
    <location>
        <position position="301"/>
    </location>
</feature>
<evidence type="ECO:0000256" key="15">
    <source>
        <dbReference type="PROSITE-ProRule" id="PRU01032"/>
    </source>
</evidence>
<proteinExistence type="predicted"/>
<evidence type="ECO:0000256" key="10">
    <source>
        <dbReference type="ARBA" id="ARBA00022825"/>
    </source>
</evidence>
<accession>A0A9P6SK34</accession>
<dbReference type="EC" id="3.4.14.10" evidence="4"/>
<evidence type="ECO:0000313" key="18">
    <source>
        <dbReference type="EMBL" id="KAG0645487.1"/>
    </source>
</evidence>
<evidence type="ECO:0000256" key="11">
    <source>
        <dbReference type="ARBA" id="ARBA00022837"/>
    </source>
</evidence>
<feature type="binding site" evidence="15">
    <location>
        <position position="596"/>
    </location>
    <ligand>
        <name>Ca(2+)</name>
        <dbReference type="ChEBI" id="CHEBI:29108"/>
    </ligand>
</feature>
<keyword evidence="19" id="KW-1185">Reference proteome</keyword>
<feature type="active site" description="Charge relay system" evidence="15">
    <location>
        <position position="535"/>
    </location>
</feature>
<feature type="binding site" evidence="15">
    <location>
        <position position="578"/>
    </location>
    <ligand>
        <name>Ca(2+)</name>
        <dbReference type="ChEBI" id="CHEBI:29108"/>
    </ligand>
</feature>
<keyword evidence="6 15" id="KW-0645">Protease</keyword>
<dbReference type="SMART" id="SM00944">
    <property type="entry name" value="Pro-kuma_activ"/>
    <property type="match status" value="1"/>
</dbReference>